<comment type="caution">
    <text evidence="1">The sequence shown here is derived from an EMBL/GenBank/DDBJ whole genome shotgun (WGS) entry which is preliminary data.</text>
</comment>
<dbReference type="EMBL" id="JACIDG010000020">
    <property type="protein sequence ID" value="MBB3918660.1"/>
    <property type="molecule type" value="Genomic_DNA"/>
</dbReference>
<accession>A0A7W6BHW1</accession>
<proteinExistence type="predicted"/>
<dbReference type="Proteomes" id="UP000545490">
    <property type="component" value="Unassembled WGS sequence"/>
</dbReference>
<sequence length="128" mass="14083">MLLFRQGLGILRTGINTHFANIGGLMEKLLPQSDFSTMCSDKLRMEAQPDADILGVGGDGLVLRPRSRRGRDGKRVNGKPLALRDESLEIRIEVKVAVKVYKTCQVSASEDMVSIPFRNALTSSIPLE</sequence>
<evidence type="ECO:0000313" key="1">
    <source>
        <dbReference type="EMBL" id="MBB3918660.1"/>
    </source>
</evidence>
<dbReference type="AlphaFoldDB" id="A0A7W6BHW1"/>
<reference evidence="1 2" key="1">
    <citation type="submission" date="2020-08" db="EMBL/GenBank/DDBJ databases">
        <title>Genomic Encyclopedia of Type Strains, Phase IV (KMG-IV): sequencing the most valuable type-strain genomes for metagenomic binning, comparative biology and taxonomic classification.</title>
        <authorList>
            <person name="Goeker M."/>
        </authorList>
    </citation>
    <scope>NUCLEOTIDE SEQUENCE [LARGE SCALE GENOMIC DNA]</scope>
    <source>
        <strain evidence="1 2">DSM 19331</strain>
    </source>
</reference>
<organism evidence="1 2">
    <name type="scientific">Rhizobium fabae</name>
    <dbReference type="NCBI Taxonomy" id="573179"/>
    <lineage>
        <taxon>Bacteria</taxon>
        <taxon>Pseudomonadati</taxon>
        <taxon>Pseudomonadota</taxon>
        <taxon>Alphaproteobacteria</taxon>
        <taxon>Hyphomicrobiales</taxon>
        <taxon>Rhizobiaceae</taxon>
        <taxon>Rhizobium/Agrobacterium group</taxon>
        <taxon>Rhizobium</taxon>
    </lineage>
</organism>
<gene>
    <name evidence="1" type="ORF">GGQ65_006000</name>
</gene>
<evidence type="ECO:0000313" key="2">
    <source>
        <dbReference type="Proteomes" id="UP000545490"/>
    </source>
</evidence>
<name>A0A7W6BHW1_9HYPH</name>
<protein>
    <submittedName>
        <fullName evidence="1">Uncharacterized protein</fullName>
    </submittedName>
</protein>